<proteinExistence type="predicted"/>
<dbReference type="EMBL" id="JBHSWH010000001">
    <property type="protein sequence ID" value="MFC6705667.1"/>
    <property type="molecule type" value="Genomic_DNA"/>
</dbReference>
<comment type="caution">
    <text evidence="1">The sequence shown here is derived from an EMBL/GenBank/DDBJ whole genome shotgun (WGS) entry which is preliminary data.</text>
</comment>
<protein>
    <submittedName>
        <fullName evidence="1">Uncharacterized protein</fullName>
    </submittedName>
</protein>
<organism evidence="1 2">
    <name type="scientific">Flexivirga alba</name>
    <dbReference type="NCBI Taxonomy" id="702742"/>
    <lineage>
        <taxon>Bacteria</taxon>
        <taxon>Bacillati</taxon>
        <taxon>Actinomycetota</taxon>
        <taxon>Actinomycetes</taxon>
        <taxon>Micrococcales</taxon>
        <taxon>Dermacoccaceae</taxon>
        <taxon>Flexivirga</taxon>
    </lineage>
</organism>
<gene>
    <name evidence="1" type="ORF">ACFQDH_10415</name>
</gene>
<dbReference type="Proteomes" id="UP001596298">
    <property type="component" value="Unassembled WGS sequence"/>
</dbReference>
<evidence type="ECO:0000313" key="2">
    <source>
        <dbReference type="Proteomes" id="UP001596298"/>
    </source>
</evidence>
<accession>A0ABW2AFH8</accession>
<keyword evidence="2" id="KW-1185">Reference proteome</keyword>
<evidence type="ECO:0000313" key="1">
    <source>
        <dbReference type="EMBL" id="MFC6705667.1"/>
    </source>
</evidence>
<reference evidence="2" key="1">
    <citation type="journal article" date="2019" name="Int. J. Syst. Evol. Microbiol.">
        <title>The Global Catalogue of Microorganisms (GCM) 10K type strain sequencing project: providing services to taxonomists for standard genome sequencing and annotation.</title>
        <authorList>
            <consortium name="The Broad Institute Genomics Platform"/>
            <consortium name="The Broad Institute Genome Sequencing Center for Infectious Disease"/>
            <person name="Wu L."/>
            <person name="Ma J."/>
        </authorList>
    </citation>
    <scope>NUCLEOTIDE SEQUENCE [LARGE SCALE GENOMIC DNA]</scope>
    <source>
        <strain evidence="2">CCUG 58127</strain>
    </source>
</reference>
<name>A0ABW2AFH8_9MICO</name>
<dbReference type="RefSeq" id="WP_382401008.1">
    <property type="nucleotide sequence ID" value="NZ_JBHSWH010000001.1"/>
</dbReference>
<sequence length="42" mass="4191">MVVGDVPANCIGRHVVDVGGSAAAAAYDMALVLTGSRVFGSR</sequence>